<accession>A0A521CZ34</accession>
<evidence type="ECO:0000313" key="7">
    <source>
        <dbReference type="Proteomes" id="UP000468990"/>
    </source>
</evidence>
<dbReference type="InterPro" id="IPR015915">
    <property type="entry name" value="Kelch-typ_b-propeller"/>
</dbReference>
<dbReference type="AlphaFoldDB" id="A0A521CZ34"/>
<keyword evidence="7" id="KW-1185">Reference proteome</keyword>
<dbReference type="Gene3D" id="2.120.10.80">
    <property type="entry name" value="Kelch-type beta propeller"/>
    <property type="match status" value="1"/>
</dbReference>
<evidence type="ECO:0000256" key="1">
    <source>
        <dbReference type="ARBA" id="ARBA00022441"/>
    </source>
</evidence>
<dbReference type="Pfam" id="PF13715">
    <property type="entry name" value="CarbopepD_reg_2"/>
    <property type="match status" value="1"/>
</dbReference>
<sequence>MKKKLLLILLLFPLISIGQNLEGIVVSANDEPIDDVNIFAPSSKIGTITNKNGKFSIKSFSNLGPDEILEFSHIGYTTTRFSLRYLAKHQFKVYLEESIQNLSGVTIANGLKLKTSLSFNQLSPLKNPIFSFGSLLKEGKIYVTGGDAYAEIDYLEKNRAERAAYSIMDYLADPYKVPAKRHYKKYFSIYDIKTNSWKDSDLKLKARGYHNLHYYNGLLYILGGKRISVNSISSWEYLEDQIEVIDLDKQSIKLDNTNPHQAVDFASFTYKDNIIVMGGSLKRSEKDIKVFTNKVHLYNITSGNWYELAEMPTAKETTGVLIGDKIYLIGGNDGKPIGQIETFDLTTEKWQIETELFSEFERPAITYHDTIIYFFENQKMCTYNIKNKELKQYDIDIESKYAAMYYYDNKLYLLGGRIDNSYSKIPSSKVFSIDLEEFKKTKPLKIKTLPKQSDIAKTIE</sequence>
<keyword evidence="3" id="KW-0732">Signal</keyword>
<feature type="chain" id="PRO_5043205736" evidence="3">
    <location>
        <begin position="19"/>
        <end position="460"/>
    </location>
</feature>
<keyword evidence="1" id="KW-0880">Kelch repeat</keyword>
<evidence type="ECO:0000256" key="3">
    <source>
        <dbReference type="SAM" id="SignalP"/>
    </source>
</evidence>
<dbReference type="PANTHER" id="PTHR45632">
    <property type="entry name" value="LD33804P"/>
    <property type="match status" value="1"/>
</dbReference>
<protein>
    <submittedName>
        <fullName evidence="4">Galactose oxidase</fullName>
    </submittedName>
    <submittedName>
        <fullName evidence="5">Kelch motif-containing protein</fullName>
    </submittedName>
</protein>
<dbReference type="OrthoDB" id="996574at2"/>
<dbReference type="InterPro" id="IPR008969">
    <property type="entry name" value="CarboxyPept-like_regulatory"/>
</dbReference>
<dbReference type="Pfam" id="PF01344">
    <property type="entry name" value="Kelch_1"/>
    <property type="match status" value="1"/>
</dbReference>
<evidence type="ECO:0000256" key="2">
    <source>
        <dbReference type="ARBA" id="ARBA00022737"/>
    </source>
</evidence>
<feature type="signal peptide" evidence="3">
    <location>
        <begin position="1"/>
        <end position="18"/>
    </location>
</feature>
<dbReference type="EMBL" id="WKKG01000001">
    <property type="protein sequence ID" value="MRX67135.1"/>
    <property type="molecule type" value="Genomic_DNA"/>
</dbReference>
<dbReference type="EMBL" id="FXTA01000002">
    <property type="protein sequence ID" value="SMO64694.1"/>
    <property type="molecule type" value="Genomic_DNA"/>
</dbReference>
<keyword evidence="2" id="KW-0677">Repeat</keyword>
<proteinExistence type="predicted"/>
<dbReference type="SUPFAM" id="SSF49464">
    <property type="entry name" value="Carboxypeptidase regulatory domain-like"/>
    <property type="match status" value="1"/>
</dbReference>
<dbReference type="Proteomes" id="UP000468990">
    <property type="component" value="Unassembled WGS sequence"/>
</dbReference>
<name>A0A521CZ34_9FLAO</name>
<dbReference type="SUPFAM" id="SSF117281">
    <property type="entry name" value="Kelch motif"/>
    <property type="match status" value="1"/>
</dbReference>
<gene>
    <name evidence="4" type="ORF">GJU42_04085</name>
    <name evidence="5" type="ORF">SAMN06265349_1021076</name>
</gene>
<dbReference type="PANTHER" id="PTHR45632:SF3">
    <property type="entry name" value="KELCH-LIKE PROTEIN 32"/>
    <property type="match status" value="1"/>
</dbReference>
<dbReference type="Proteomes" id="UP000317289">
    <property type="component" value="Unassembled WGS sequence"/>
</dbReference>
<evidence type="ECO:0000313" key="5">
    <source>
        <dbReference type="EMBL" id="SMO64694.1"/>
    </source>
</evidence>
<evidence type="ECO:0000313" key="6">
    <source>
        <dbReference type="Proteomes" id="UP000317289"/>
    </source>
</evidence>
<dbReference type="RefSeq" id="WP_142450680.1">
    <property type="nucleotide sequence ID" value="NZ_FXTA01000002.1"/>
</dbReference>
<evidence type="ECO:0000313" key="4">
    <source>
        <dbReference type="EMBL" id="MRX67135.1"/>
    </source>
</evidence>
<organism evidence="5 6">
    <name type="scientific">Flavobacterium resistens</name>
    <dbReference type="NCBI Taxonomy" id="443612"/>
    <lineage>
        <taxon>Bacteria</taxon>
        <taxon>Pseudomonadati</taxon>
        <taxon>Bacteroidota</taxon>
        <taxon>Flavobacteriia</taxon>
        <taxon>Flavobacteriales</taxon>
        <taxon>Flavobacteriaceae</taxon>
        <taxon>Flavobacterium</taxon>
    </lineage>
</organism>
<dbReference type="InterPro" id="IPR006652">
    <property type="entry name" value="Kelch_1"/>
</dbReference>
<reference evidence="4 7" key="2">
    <citation type="submission" date="2019-11" db="EMBL/GenBank/DDBJ databases">
        <title>Flavobacterium resistens genome.</title>
        <authorList>
            <person name="Wilson V.M."/>
            <person name="Newman J.D."/>
        </authorList>
    </citation>
    <scope>NUCLEOTIDE SEQUENCE [LARGE SCALE GENOMIC DNA]</scope>
    <source>
        <strain evidence="4 7">DSM 19382</strain>
    </source>
</reference>
<reference evidence="5 6" key="1">
    <citation type="submission" date="2017-05" db="EMBL/GenBank/DDBJ databases">
        <authorList>
            <person name="Varghese N."/>
            <person name="Submissions S."/>
        </authorList>
    </citation>
    <scope>NUCLEOTIDE SEQUENCE [LARGE SCALE GENOMIC DNA]</scope>
    <source>
        <strain evidence="5 6">DSM 19382</strain>
    </source>
</reference>